<organism evidence="2 3">
    <name type="scientific">Dreissena polymorpha</name>
    <name type="common">Zebra mussel</name>
    <name type="synonym">Mytilus polymorpha</name>
    <dbReference type="NCBI Taxonomy" id="45954"/>
    <lineage>
        <taxon>Eukaryota</taxon>
        <taxon>Metazoa</taxon>
        <taxon>Spiralia</taxon>
        <taxon>Lophotrochozoa</taxon>
        <taxon>Mollusca</taxon>
        <taxon>Bivalvia</taxon>
        <taxon>Autobranchia</taxon>
        <taxon>Heteroconchia</taxon>
        <taxon>Euheterodonta</taxon>
        <taxon>Imparidentia</taxon>
        <taxon>Neoheterodontei</taxon>
        <taxon>Myida</taxon>
        <taxon>Dreissenoidea</taxon>
        <taxon>Dreissenidae</taxon>
        <taxon>Dreissena</taxon>
    </lineage>
</organism>
<evidence type="ECO:0000256" key="1">
    <source>
        <dbReference type="SAM" id="MobiDB-lite"/>
    </source>
</evidence>
<evidence type="ECO:0000313" key="3">
    <source>
        <dbReference type="Proteomes" id="UP000828390"/>
    </source>
</evidence>
<reference evidence="2" key="2">
    <citation type="submission" date="2020-11" db="EMBL/GenBank/DDBJ databases">
        <authorList>
            <person name="McCartney M.A."/>
            <person name="Auch B."/>
            <person name="Kono T."/>
            <person name="Mallez S."/>
            <person name="Becker A."/>
            <person name="Gohl D.M."/>
            <person name="Silverstein K.A.T."/>
            <person name="Koren S."/>
            <person name="Bechman K.B."/>
            <person name="Herman A."/>
            <person name="Abrahante J.E."/>
            <person name="Garbe J."/>
        </authorList>
    </citation>
    <scope>NUCLEOTIDE SEQUENCE</scope>
    <source>
        <strain evidence="2">Duluth1</strain>
        <tissue evidence="2">Whole animal</tissue>
    </source>
</reference>
<sequence length="120" mass="13416">MNMCICATIVHHLQAYNTETAREIEDIAKMSNKLNKFNRPGGRQPFRGIYRSRSRGYRGFSGRGTSRGGNMSYNSPLQGPSNYPDSKKLPKEGAVQTEMELKSKVHSTPYDNFIAGQLNG</sequence>
<proteinExistence type="predicted"/>
<comment type="caution">
    <text evidence="2">The sequence shown here is derived from an EMBL/GenBank/DDBJ whole genome shotgun (WGS) entry which is preliminary data.</text>
</comment>
<dbReference type="Proteomes" id="UP000828390">
    <property type="component" value="Unassembled WGS sequence"/>
</dbReference>
<name>A0A9D4KEW2_DREPO</name>
<dbReference type="AlphaFoldDB" id="A0A9D4KEW2"/>
<gene>
    <name evidence="2" type="ORF">DPMN_112019</name>
</gene>
<reference evidence="2" key="1">
    <citation type="journal article" date="2019" name="bioRxiv">
        <title>The Genome of the Zebra Mussel, Dreissena polymorpha: A Resource for Invasive Species Research.</title>
        <authorList>
            <person name="McCartney M.A."/>
            <person name="Auch B."/>
            <person name="Kono T."/>
            <person name="Mallez S."/>
            <person name="Zhang Y."/>
            <person name="Obille A."/>
            <person name="Becker A."/>
            <person name="Abrahante J.E."/>
            <person name="Garbe J."/>
            <person name="Badalamenti J.P."/>
            <person name="Herman A."/>
            <person name="Mangelson H."/>
            <person name="Liachko I."/>
            <person name="Sullivan S."/>
            <person name="Sone E.D."/>
            <person name="Koren S."/>
            <person name="Silverstein K.A.T."/>
            <person name="Beckman K.B."/>
            <person name="Gohl D.M."/>
        </authorList>
    </citation>
    <scope>NUCLEOTIDE SEQUENCE</scope>
    <source>
        <strain evidence="2">Duluth1</strain>
        <tissue evidence="2">Whole animal</tissue>
    </source>
</reference>
<protein>
    <submittedName>
        <fullName evidence="2">Uncharacterized protein</fullName>
    </submittedName>
</protein>
<keyword evidence="3" id="KW-1185">Reference proteome</keyword>
<feature type="compositionally biased region" description="Polar residues" evidence="1">
    <location>
        <begin position="71"/>
        <end position="84"/>
    </location>
</feature>
<accession>A0A9D4KEW2</accession>
<evidence type="ECO:0000313" key="2">
    <source>
        <dbReference type="EMBL" id="KAH3838610.1"/>
    </source>
</evidence>
<feature type="region of interest" description="Disordered" evidence="1">
    <location>
        <begin position="35"/>
        <end position="120"/>
    </location>
</feature>
<dbReference type="EMBL" id="JAIWYP010000004">
    <property type="protein sequence ID" value="KAH3838610.1"/>
    <property type="molecule type" value="Genomic_DNA"/>
</dbReference>